<evidence type="ECO:0000256" key="1">
    <source>
        <dbReference type="SAM" id="MobiDB-lite"/>
    </source>
</evidence>
<feature type="compositionally biased region" description="Pro residues" evidence="1">
    <location>
        <begin position="79"/>
        <end position="90"/>
    </location>
</feature>
<reference evidence="3" key="1">
    <citation type="submission" date="2025-08" db="UniProtKB">
        <authorList>
            <consortium name="RefSeq"/>
        </authorList>
    </citation>
    <scope>IDENTIFICATION</scope>
    <source>
        <tissue evidence="3">Muscle</tissue>
    </source>
</reference>
<proteinExistence type="predicted"/>
<name>A0A2Y9SZ70_PHYMC</name>
<evidence type="ECO:0000313" key="3">
    <source>
        <dbReference type="RefSeq" id="XP_023981865.1"/>
    </source>
</evidence>
<dbReference type="Proteomes" id="UP000248484">
    <property type="component" value="Unplaced"/>
</dbReference>
<feature type="compositionally biased region" description="Polar residues" evidence="1">
    <location>
        <begin position="10"/>
        <end position="30"/>
    </location>
</feature>
<dbReference type="InParanoid" id="A0A2Y9SZ70"/>
<feature type="compositionally biased region" description="Low complexity" evidence="1">
    <location>
        <begin position="200"/>
        <end position="211"/>
    </location>
</feature>
<protein>
    <submittedName>
        <fullName evidence="3">Basic salivary proline-rich protein 1-like</fullName>
    </submittedName>
</protein>
<keyword evidence="2" id="KW-1185">Reference proteome</keyword>
<dbReference type="RefSeq" id="XP_023981865.1">
    <property type="nucleotide sequence ID" value="XM_024126097.1"/>
</dbReference>
<accession>A0A2Y9SZ70</accession>
<feature type="region of interest" description="Disordered" evidence="1">
    <location>
        <begin position="1"/>
        <end position="30"/>
    </location>
</feature>
<dbReference type="AlphaFoldDB" id="A0A2Y9SZ70"/>
<organism evidence="2 3">
    <name type="scientific">Physeter macrocephalus</name>
    <name type="common">Sperm whale</name>
    <name type="synonym">Physeter catodon</name>
    <dbReference type="NCBI Taxonomy" id="9755"/>
    <lineage>
        <taxon>Eukaryota</taxon>
        <taxon>Metazoa</taxon>
        <taxon>Chordata</taxon>
        <taxon>Craniata</taxon>
        <taxon>Vertebrata</taxon>
        <taxon>Euteleostomi</taxon>
        <taxon>Mammalia</taxon>
        <taxon>Eutheria</taxon>
        <taxon>Laurasiatheria</taxon>
        <taxon>Artiodactyla</taxon>
        <taxon>Whippomorpha</taxon>
        <taxon>Cetacea</taxon>
        <taxon>Odontoceti</taxon>
        <taxon>Physeteridae</taxon>
        <taxon>Physeter</taxon>
    </lineage>
</organism>
<feature type="compositionally biased region" description="Basic residues" evidence="1">
    <location>
        <begin position="145"/>
        <end position="155"/>
    </location>
</feature>
<feature type="compositionally biased region" description="Polar residues" evidence="1">
    <location>
        <begin position="370"/>
        <end position="381"/>
    </location>
</feature>
<dbReference type="KEGG" id="pcad:102974316"/>
<feature type="compositionally biased region" description="Basic residues" evidence="1">
    <location>
        <begin position="391"/>
        <end position="409"/>
    </location>
</feature>
<feature type="compositionally biased region" description="Low complexity" evidence="1">
    <location>
        <begin position="346"/>
        <end position="359"/>
    </location>
</feature>
<sequence>MHTHAAQAAGSPSTSVCRAQASHTQGCQKSHLLRTSVSAIPAAFKPVEENKHAPSPAEPAQARVCPRLLGPRILAVGPPLPATPAAPAPPASAKGGIRTPTRQTREGPGQSTHPPSPRARGPARRQGENPGRKLPSASPGATSAHARKGNCRRVRRELQDVAGARGPQSPPAAGDQCRPHQRKTREAQQRAGILKRSGEAPAALPGRLPALTEEHGNGQLQQPDTERHGPLGPTDPETSNLMWASEPPEAPGSGPSPPAHSPPEGGCFSLTPSRARLLNRETPAPNFRAPPGRQASPCLLSPAPSGMPPTPQAHQAHRALHPGRVTPCPALPKQASGHGITGGGRRQPQGQPAPSPGRASTQALLGRGSAQGTPIPTTSPGAVQAPAWRRRDTKHHPPPRHTRSLRRLRQNWVSDTPVPSPEPLCPLAPHRSSH</sequence>
<evidence type="ECO:0000313" key="2">
    <source>
        <dbReference type="Proteomes" id="UP000248484"/>
    </source>
</evidence>
<feature type="compositionally biased region" description="Pro residues" evidence="1">
    <location>
        <begin position="248"/>
        <end position="261"/>
    </location>
</feature>
<dbReference type="GeneID" id="102974316"/>
<gene>
    <name evidence="3" type="primary">LOC102974316</name>
</gene>
<feature type="region of interest" description="Disordered" evidence="1">
    <location>
        <begin position="79"/>
        <end position="434"/>
    </location>
</feature>
<dbReference type="OrthoDB" id="10653169at2759"/>